<evidence type="ECO:0000256" key="4">
    <source>
        <dbReference type="ARBA" id="ARBA00022540"/>
    </source>
</evidence>
<evidence type="ECO:0000256" key="1">
    <source>
        <dbReference type="ARBA" id="ARBA00004514"/>
    </source>
</evidence>
<dbReference type="VEuPathDB" id="TriTrypDB:TCDM_03293"/>
<evidence type="ECO:0000256" key="3">
    <source>
        <dbReference type="ARBA" id="ARBA00022490"/>
    </source>
</evidence>
<keyword evidence="10" id="KW-1133">Transmembrane helix</keyword>
<comment type="similarity">
    <text evidence="2 9">Belongs to the eIF-2B alpha/beta/delta subunits family.</text>
</comment>
<evidence type="ECO:0000256" key="6">
    <source>
        <dbReference type="ARBA" id="ARBA00044122"/>
    </source>
</evidence>
<dbReference type="InterPro" id="IPR000649">
    <property type="entry name" value="IF-2B-related"/>
</dbReference>
<dbReference type="InterPro" id="IPR051855">
    <property type="entry name" value="eIF2B_beta_subunit"/>
</dbReference>
<evidence type="ECO:0000256" key="7">
    <source>
        <dbReference type="ARBA" id="ARBA00044228"/>
    </source>
</evidence>
<evidence type="ECO:0000313" key="12">
    <source>
        <dbReference type="Proteomes" id="UP000246121"/>
    </source>
</evidence>
<dbReference type="VEuPathDB" id="TriTrypDB:BCY84_05365"/>
<keyword evidence="3" id="KW-0963">Cytoplasm</keyword>
<keyword evidence="5" id="KW-0648">Protein biosynthesis</keyword>
<protein>
    <recommendedName>
        <fullName evidence="6">Translation initiation factor eIF2B subunit beta</fullName>
    </recommendedName>
    <alternativeName>
        <fullName evidence="7">eIF2B GDP-GTP exchange factor subunit beta</fullName>
    </alternativeName>
</protein>
<gene>
    <name evidence="11" type="ORF">C4B63_21g61</name>
</gene>
<comment type="subcellular location">
    <subcellularLocation>
        <location evidence="1">Cytoplasm</location>
        <location evidence="1">Cytosol</location>
    </subcellularLocation>
</comment>
<organism evidence="11 12">
    <name type="scientific">Trypanosoma cruzi</name>
    <dbReference type="NCBI Taxonomy" id="5693"/>
    <lineage>
        <taxon>Eukaryota</taxon>
        <taxon>Discoba</taxon>
        <taxon>Euglenozoa</taxon>
        <taxon>Kinetoplastea</taxon>
        <taxon>Metakinetoplastina</taxon>
        <taxon>Trypanosomatida</taxon>
        <taxon>Trypanosomatidae</taxon>
        <taxon>Trypanosoma</taxon>
        <taxon>Schizotrypanum</taxon>
    </lineage>
</organism>
<dbReference type="GO" id="GO:0003743">
    <property type="term" value="F:translation initiation factor activity"/>
    <property type="evidence" value="ECO:0007669"/>
    <property type="project" value="UniProtKB-KW"/>
</dbReference>
<dbReference type="InterPro" id="IPR037171">
    <property type="entry name" value="NagB/RpiA_transferase-like"/>
</dbReference>
<dbReference type="VEuPathDB" id="TriTrypDB:TcCL_NonESM02684"/>
<dbReference type="InterPro" id="IPR042529">
    <property type="entry name" value="IF_2B-like_C"/>
</dbReference>
<dbReference type="Gene3D" id="3.40.50.10470">
    <property type="entry name" value="Translation initiation factor eif-2b, domain 2"/>
    <property type="match status" value="1"/>
</dbReference>
<keyword evidence="10" id="KW-0472">Membrane</keyword>
<comment type="subunit">
    <text evidence="8">Component of the translation initiation factor 2B (eIF2B) complex which is a heterodecamer of two sets of five different subunits: alpha, beta, gamma, delta and epsilon. Subunits alpha, beta and delta comprise a regulatory subcomplex and subunits epsilon and gamma comprise a catalytic subcomplex. Within the complex, the hexameric regulatory complex resides at the center, with the two heterodimeric catalytic subcomplexes bound on opposite sides.</text>
</comment>
<name>A0A2V2VGK5_TRYCR</name>
<reference evidence="11 12" key="1">
    <citation type="journal article" date="2018" name="Microb. Genom.">
        <title>Expanding an expanded genome: long-read sequencing of Trypanosoma cruzi.</title>
        <authorList>
            <person name="Berna L."/>
            <person name="Rodriguez M."/>
            <person name="Chiribao M.L."/>
            <person name="Parodi-Talice A."/>
            <person name="Pita S."/>
            <person name="Rijo G."/>
            <person name="Alvarez-Valin F."/>
            <person name="Robello C."/>
        </authorList>
    </citation>
    <scope>NUCLEOTIDE SEQUENCE [LARGE SCALE GENOMIC DNA]</scope>
    <source>
        <strain evidence="11 12">Dm28c</strain>
    </source>
</reference>
<dbReference type="VEuPathDB" id="TriTrypDB:C4B63_21g61"/>
<dbReference type="VEuPathDB" id="TriTrypDB:TcCLB.506865.40"/>
<evidence type="ECO:0000256" key="9">
    <source>
        <dbReference type="RuleBase" id="RU003814"/>
    </source>
</evidence>
<dbReference type="Proteomes" id="UP000246121">
    <property type="component" value="Unassembled WGS sequence"/>
</dbReference>
<evidence type="ECO:0000313" key="11">
    <source>
        <dbReference type="EMBL" id="PWU95625.1"/>
    </source>
</evidence>
<proteinExistence type="inferred from homology"/>
<evidence type="ECO:0000256" key="10">
    <source>
        <dbReference type="SAM" id="Phobius"/>
    </source>
</evidence>
<dbReference type="EMBL" id="PRFA01000021">
    <property type="protein sequence ID" value="PWU95625.1"/>
    <property type="molecule type" value="Genomic_DNA"/>
</dbReference>
<evidence type="ECO:0000256" key="2">
    <source>
        <dbReference type="ARBA" id="ARBA00007251"/>
    </source>
</evidence>
<keyword evidence="4" id="KW-0396">Initiation factor</keyword>
<accession>A0A2V2VGK5</accession>
<keyword evidence="10" id="KW-0812">Transmembrane</keyword>
<comment type="caution">
    <text evidence="11">The sequence shown here is derived from an EMBL/GenBank/DDBJ whole genome shotgun (WGS) entry which is preliminary data.</text>
</comment>
<dbReference type="VEuPathDB" id="TriTrypDB:TCSYLVIO_000299"/>
<dbReference type="PANTHER" id="PTHR45859">
    <property type="entry name" value="TRANSLATION INITIATION FACTOR EIF-2B SUBUNIT BETA"/>
    <property type="match status" value="1"/>
</dbReference>
<dbReference type="VEuPathDB" id="TriTrypDB:TcCLB.509569.50"/>
<dbReference type="Pfam" id="PF01008">
    <property type="entry name" value="IF-2B"/>
    <property type="match status" value="1"/>
</dbReference>
<dbReference type="AlphaFoldDB" id="A0A2V2VGK5"/>
<dbReference type="VEuPathDB" id="TriTrypDB:ECC02_003073"/>
<dbReference type="GO" id="GO:0005851">
    <property type="term" value="C:eukaryotic translation initiation factor 2B complex"/>
    <property type="evidence" value="ECO:0007669"/>
    <property type="project" value="TreeGrafter"/>
</dbReference>
<feature type="transmembrane region" description="Helical" evidence="10">
    <location>
        <begin position="98"/>
        <end position="119"/>
    </location>
</feature>
<dbReference type="VEuPathDB" id="TriTrypDB:TcG_02203"/>
<evidence type="ECO:0000256" key="8">
    <source>
        <dbReference type="ARBA" id="ARBA00046432"/>
    </source>
</evidence>
<evidence type="ECO:0000256" key="5">
    <source>
        <dbReference type="ARBA" id="ARBA00022917"/>
    </source>
</evidence>
<dbReference type="VEuPathDB" id="TriTrypDB:Tc_MARK_9815"/>
<dbReference type="GO" id="GO:0005085">
    <property type="term" value="F:guanyl-nucleotide exchange factor activity"/>
    <property type="evidence" value="ECO:0007669"/>
    <property type="project" value="TreeGrafter"/>
</dbReference>
<dbReference type="VEuPathDB" id="TriTrypDB:C3747_66g67"/>
<dbReference type="GO" id="GO:0005829">
    <property type="term" value="C:cytosol"/>
    <property type="evidence" value="ECO:0007669"/>
    <property type="project" value="UniProtKB-SubCell"/>
</dbReference>
<dbReference type="VEuPathDB" id="TriTrypDB:TcYC6_0064370"/>
<sequence>MLKWQMDNRVEEPASLLDAIVRNTETLVSSIRRGKKGNRSRRSLSAAAACGMLKIMRQVVTEFRDHEAQRDSSSNEMLRANCPADIVATQQVRRLMRLISFVGVTVLRAQFSTLMLMNVTRRVLSLIRKSAMENAASISELEVLAAKRINELEGIENNDSPYNLQPQTQDSELHQVSLERSRTSSGSVLFSPVSVVCIDERRQRTSCFHKALTVRFNMNSTEQESILELDATYEAEETKTADILGTGIPGEQSLRRAPSRREVGDDERVAEFPVCIDGFFDSLLESMEVFEVEVEGMCDELCARASRQLHATDIVITIGCSNTTRHYFLSALEAHVKFKVIILEGAPFPLHLTQKLAVELRENGAEVQVLPDSSAFAVMGTCTKVLIGAESVLANGGLLATIGTHPLCIAAKHFAVPVLVATTTLKMSPYYPRDVFCTSLVKISRTDAKEIPWKTYGHPYDVLPTPYGENVENIGSLTVNSPATEYVPPELITLYATNESEYTPSQIHRIVRENYNPED</sequence>
<dbReference type="PANTHER" id="PTHR45859:SF1">
    <property type="entry name" value="TRANSLATION INITIATION FACTOR EIF-2B SUBUNIT BETA"/>
    <property type="match status" value="1"/>
</dbReference>
<dbReference type="SUPFAM" id="SSF100950">
    <property type="entry name" value="NagB/RpiA/CoA transferase-like"/>
    <property type="match status" value="1"/>
</dbReference>
<dbReference type="VEuPathDB" id="TriTrypDB:TcBrA4_0019440"/>